<dbReference type="Proteomes" id="UP000241507">
    <property type="component" value="Chromosome"/>
</dbReference>
<evidence type="ECO:0000313" key="7">
    <source>
        <dbReference type="EMBL" id="AVR43789.1"/>
    </source>
</evidence>
<dbReference type="AlphaFoldDB" id="A0A2R3Z0K7"/>
<feature type="transmembrane region" description="Helical" evidence="6">
    <location>
        <begin position="57"/>
        <end position="82"/>
    </location>
</feature>
<reference evidence="8" key="1">
    <citation type="submission" date="2018-03" db="EMBL/GenBank/DDBJ databases">
        <title>Gramella fulva sp. nov., isolated from a dry surface of tidal flat.</title>
        <authorList>
            <person name="Hwang S.H."/>
            <person name="Hwang W.M."/>
            <person name="Kang K."/>
            <person name="Ahn T.-Y."/>
        </authorList>
    </citation>
    <scope>NUCLEOTIDE SEQUENCE [LARGE SCALE GENOMIC DNA]</scope>
    <source>
        <strain evidence="8">SH35</strain>
    </source>
</reference>
<sequence length="216" mass="25324">MIHNSQIPSVVLLFFKKIITYESGSLVVIGASTGSLVSQLFKILFQGIEQRDMIMPLFLAVFTFIIYVVMFMVDFITGLRAARHEARKNQKKDYIESSKLWRSFWKFFGVVNILFILTGFCLMIAILDREWIYNIFLMSIPSVMLMVILFEFHSIGENYKRRYGYKPSYYQFFDKLTQTVENGIMKRIGNWFSDNDKRQPAGNGIKPDREEEDLPD</sequence>
<dbReference type="Pfam" id="PF05105">
    <property type="entry name" value="Phage_holin_4_1"/>
    <property type="match status" value="1"/>
</dbReference>
<dbReference type="InterPro" id="IPR006480">
    <property type="entry name" value="Phage_holin_4_1"/>
</dbReference>
<dbReference type="RefSeq" id="WP_107010576.1">
    <property type="nucleotide sequence ID" value="NZ_CP028136.1"/>
</dbReference>
<feature type="transmembrane region" description="Helical" evidence="6">
    <location>
        <begin position="26"/>
        <end position="45"/>
    </location>
</feature>
<evidence type="ECO:0000256" key="4">
    <source>
        <dbReference type="ARBA" id="ARBA00023136"/>
    </source>
</evidence>
<keyword evidence="4 6" id="KW-0472">Membrane</keyword>
<feature type="region of interest" description="Disordered" evidence="5">
    <location>
        <begin position="195"/>
        <end position="216"/>
    </location>
</feature>
<evidence type="ECO:0000256" key="6">
    <source>
        <dbReference type="SAM" id="Phobius"/>
    </source>
</evidence>
<proteinExistence type="predicted"/>
<dbReference type="OrthoDB" id="1440743at2"/>
<evidence type="ECO:0000313" key="8">
    <source>
        <dbReference type="Proteomes" id="UP000241507"/>
    </source>
</evidence>
<organism evidence="7 8">
    <name type="scientific">Christiangramia fulva</name>
    <dbReference type="NCBI Taxonomy" id="2126553"/>
    <lineage>
        <taxon>Bacteria</taxon>
        <taxon>Pseudomonadati</taxon>
        <taxon>Bacteroidota</taxon>
        <taxon>Flavobacteriia</taxon>
        <taxon>Flavobacteriales</taxon>
        <taxon>Flavobacteriaceae</taxon>
        <taxon>Christiangramia</taxon>
    </lineage>
</organism>
<keyword evidence="2 6" id="KW-0812">Transmembrane</keyword>
<name>A0A2R3Z0K7_9FLAO</name>
<feature type="transmembrane region" description="Helical" evidence="6">
    <location>
        <begin position="103"/>
        <end position="125"/>
    </location>
</feature>
<protein>
    <submittedName>
        <fullName evidence="7">Uncharacterized protein</fullName>
    </submittedName>
</protein>
<evidence type="ECO:0000256" key="2">
    <source>
        <dbReference type="ARBA" id="ARBA00022692"/>
    </source>
</evidence>
<keyword evidence="8" id="KW-1185">Reference proteome</keyword>
<keyword evidence="3 6" id="KW-1133">Transmembrane helix</keyword>
<dbReference type="EMBL" id="CP028136">
    <property type="protein sequence ID" value="AVR43789.1"/>
    <property type="molecule type" value="Genomic_DNA"/>
</dbReference>
<evidence type="ECO:0000256" key="1">
    <source>
        <dbReference type="ARBA" id="ARBA00004141"/>
    </source>
</evidence>
<dbReference type="KEGG" id="grs:C7S20_00045"/>
<feature type="transmembrane region" description="Helical" evidence="6">
    <location>
        <begin position="131"/>
        <end position="152"/>
    </location>
</feature>
<evidence type="ECO:0000256" key="3">
    <source>
        <dbReference type="ARBA" id="ARBA00022989"/>
    </source>
</evidence>
<gene>
    <name evidence="7" type="ORF">C7S20_00045</name>
</gene>
<comment type="subcellular location">
    <subcellularLocation>
        <location evidence="1">Membrane</location>
        <topology evidence="1">Multi-pass membrane protein</topology>
    </subcellularLocation>
</comment>
<accession>A0A2R3Z0K7</accession>
<evidence type="ECO:0000256" key="5">
    <source>
        <dbReference type="SAM" id="MobiDB-lite"/>
    </source>
</evidence>
<dbReference type="GO" id="GO:0016020">
    <property type="term" value="C:membrane"/>
    <property type="evidence" value="ECO:0007669"/>
    <property type="project" value="UniProtKB-SubCell"/>
</dbReference>